<dbReference type="Pfam" id="PF00179">
    <property type="entry name" value="UQ_con"/>
    <property type="match status" value="1"/>
</dbReference>
<feature type="region of interest" description="Disordered" evidence="6">
    <location>
        <begin position="1"/>
        <end position="79"/>
    </location>
</feature>
<dbReference type="InterPro" id="IPR000608">
    <property type="entry name" value="UBC"/>
</dbReference>
<dbReference type="PANTHER" id="PTHR46116">
    <property type="entry name" value="(E3-INDEPENDENT) E2 UBIQUITIN-CONJUGATING ENZYME"/>
    <property type="match status" value="1"/>
</dbReference>
<organism evidence="8">
    <name type="scientific">Solanum chilense</name>
    <name type="common">Tomato</name>
    <name type="synonym">Lycopersicon chilense</name>
    <dbReference type="NCBI Taxonomy" id="4083"/>
    <lineage>
        <taxon>Eukaryota</taxon>
        <taxon>Viridiplantae</taxon>
        <taxon>Streptophyta</taxon>
        <taxon>Embryophyta</taxon>
        <taxon>Tracheophyta</taxon>
        <taxon>Spermatophyta</taxon>
        <taxon>Magnoliopsida</taxon>
        <taxon>eudicotyledons</taxon>
        <taxon>Gunneridae</taxon>
        <taxon>Pentapetalae</taxon>
        <taxon>asterids</taxon>
        <taxon>lamiids</taxon>
        <taxon>Solanales</taxon>
        <taxon>Solanaceae</taxon>
        <taxon>Solanoideae</taxon>
        <taxon>Solaneae</taxon>
        <taxon>Solanum</taxon>
        <taxon>Solanum subgen. Lycopersicon</taxon>
    </lineage>
</organism>
<gene>
    <name evidence="8" type="ORF">EJD97_012385</name>
</gene>
<evidence type="ECO:0000256" key="5">
    <source>
        <dbReference type="ARBA" id="ARBA00022840"/>
    </source>
</evidence>
<proteinExistence type="predicted"/>
<accession>A0A6N2BDD1</accession>
<evidence type="ECO:0000259" key="7">
    <source>
        <dbReference type="PROSITE" id="PS50127"/>
    </source>
</evidence>
<protein>
    <recommendedName>
        <fullName evidence="1">E2 ubiquitin-conjugating enzyme</fullName>
        <ecNumber evidence="1">2.3.2.23</ecNumber>
    </recommendedName>
</protein>
<dbReference type="EMBL" id="RXGB01003160">
    <property type="protein sequence ID" value="TMW92937.1"/>
    <property type="molecule type" value="Genomic_DNA"/>
</dbReference>
<dbReference type="InterPro" id="IPR016135">
    <property type="entry name" value="UBQ-conjugating_enzyme/RWD"/>
</dbReference>
<reference evidence="8" key="1">
    <citation type="submission" date="2019-05" db="EMBL/GenBank/DDBJ databases">
        <title>The de novo reference genome and transcriptome assemblies of the wild tomato species Solanum chilense.</title>
        <authorList>
            <person name="Stam R."/>
            <person name="Nosenko T."/>
            <person name="Hoerger A.C."/>
            <person name="Stephan W."/>
            <person name="Seidel M.A."/>
            <person name="Kuhn J.M.M."/>
            <person name="Haberer G."/>
            <person name="Tellier A."/>
        </authorList>
    </citation>
    <scope>NUCLEOTIDE SEQUENCE</scope>
    <source>
        <tissue evidence="8">Mature leaves</tissue>
    </source>
</reference>
<feature type="compositionally biased region" description="Acidic residues" evidence="6">
    <location>
        <begin position="57"/>
        <end position="79"/>
    </location>
</feature>
<keyword evidence="2" id="KW-0808">Transferase</keyword>
<feature type="compositionally biased region" description="Polar residues" evidence="6">
    <location>
        <begin position="33"/>
        <end position="51"/>
    </location>
</feature>
<keyword evidence="5" id="KW-0067">ATP-binding</keyword>
<feature type="domain" description="UBC core" evidence="7">
    <location>
        <begin position="215"/>
        <end position="375"/>
    </location>
</feature>
<evidence type="ECO:0000256" key="2">
    <source>
        <dbReference type="ARBA" id="ARBA00022679"/>
    </source>
</evidence>
<dbReference type="SMART" id="SM00212">
    <property type="entry name" value="UBCc"/>
    <property type="match status" value="1"/>
</dbReference>
<evidence type="ECO:0000256" key="3">
    <source>
        <dbReference type="ARBA" id="ARBA00022741"/>
    </source>
</evidence>
<dbReference type="CDD" id="cd23837">
    <property type="entry name" value="UBCc_UBE2O"/>
    <property type="match status" value="1"/>
</dbReference>
<dbReference type="PROSITE" id="PS50127">
    <property type="entry name" value="UBC_2"/>
    <property type="match status" value="1"/>
</dbReference>
<dbReference type="GO" id="GO:0005524">
    <property type="term" value="F:ATP binding"/>
    <property type="evidence" value="ECO:0007669"/>
    <property type="project" value="UniProtKB-KW"/>
</dbReference>
<evidence type="ECO:0000256" key="1">
    <source>
        <dbReference type="ARBA" id="ARBA00012486"/>
    </source>
</evidence>
<dbReference type="AlphaFoldDB" id="A0A6N2BDD1"/>
<feature type="compositionally biased region" description="Basic and acidic residues" evidence="6">
    <location>
        <begin position="8"/>
        <end position="24"/>
    </location>
</feature>
<evidence type="ECO:0000256" key="6">
    <source>
        <dbReference type="SAM" id="MobiDB-lite"/>
    </source>
</evidence>
<dbReference type="PANTHER" id="PTHR46116:SF18">
    <property type="entry name" value="UBIQUITIN-CONJUGATING ENZYME E2 38 ISOFORM X1"/>
    <property type="match status" value="1"/>
</dbReference>
<dbReference type="Gene3D" id="3.10.110.10">
    <property type="entry name" value="Ubiquitin Conjugating Enzyme"/>
    <property type="match status" value="1"/>
</dbReference>
<dbReference type="SUPFAM" id="SSF54495">
    <property type="entry name" value="UBC-like"/>
    <property type="match status" value="1"/>
</dbReference>
<keyword evidence="4" id="KW-0833">Ubl conjugation pathway</keyword>
<evidence type="ECO:0000256" key="4">
    <source>
        <dbReference type="ARBA" id="ARBA00022786"/>
    </source>
</evidence>
<comment type="caution">
    <text evidence="8">The sequence shown here is derived from an EMBL/GenBank/DDBJ whole genome shotgun (WGS) entry which is preliminary data.</text>
</comment>
<keyword evidence="3" id="KW-0547">Nucleotide-binding</keyword>
<dbReference type="EC" id="2.3.2.23" evidence="1"/>
<evidence type="ECO:0000313" key="8">
    <source>
        <dbReference type="EMBL" id="TMW92937.1"/>
    </source>
</evidence>
<dbReference type="GO" id="GO:0061631">
    <property type="term" value="F:ubiquitin conjugating enzyme activity"/>
    <property type="evidence" value="ECO:0007669"/>
    <property type="project" value="UniProtKB-EC"/>
</dbReference>
<sequence>MDVEIEEISAHDGSVKVKDNKEVMTEDNPDTVAGSTPGSTDSGNKNSSNLDITFHEDENDGDDGLDDCDDMSNYDDDDDDYMYYDDEEDECDYLSMQAQFDNVDLPAGVEATVSWLNEPAPSSKVSSQASSSSHLAGAQTLNPTLSEHASSSFAQVPASSSSLVSGGSNSCGKEEVTEDEVMKKYQSFKHFDVVEDFSDHHYSNLGVKGQQPPKAWSKKVQDEWKILENDLPDTIYVRVYEARMDLLRAVIIGPQGTPYHDGLFVFDVLFPQNYPDVPPMVYYYSGGLRLNPNLYDCGKVCLSLLNTWTGKGNERWMPNSSTMLQVLVSIQALILNSKPFFNEPGYEASYAGPEGQRRSNSYNEDVFVLSLKTMTYTLRRPPKHFEDLVKGHFRCHAVDILSACKAYIEGAPVGSVVNGIVQDLSATADKSSASFRESVSRMKNGLISLFTKNGANDCDRFRA</sequence>
<dbReference type="FunFam" id="3.10.110.10:FF:000028">
    <property type="entry name" value="Probable ubiquitin-conjugating enzyme E2 23"/>
    <property type="match status" value="1"/>
</dbReference>
<name>A0A6N2BDD1_SOLCI</name>